<comment type="similarity">
    <text evidence="1 8 9 10">Belongs to the TRAFAC class TrmE-Era-EngA-EngB-Septin-like GTPase superfamily. EngA (Der) GTPase family.</text>
</comment>
<dbReference type="NCBIfam" id="TIGR00231">
    <property type="entry name" value="small_GTP"/>
    <property type="match status" value="2"/>
</dbReference>
<dbReference type="Gene3D" id="3.30.300.20">
    <property type="match status" value="1"/>
</dbReference>
<dbReference type="PIRSF" id="PIRSF006485">
    <property type="entry name" value="GTP-binding_EngA"/>
    <property type="match status" value="1"/>
</dbReference>
<evidence type="ECO:0000256" key="3">
    <source>
        <dbReference type="ARBA" id="ARBA00022517"/>
    </source>
</evidence>
<name>A0A2S6ISP6_9FLAO</name>
<evidence type="ECO:0000256" key="2">
    <source>
        <dbReference type="ARBA" id="ARBA00020953"/>
    </source>
</evidence>
<dbReference type="PANTHER" id="PTHR43834">
    <property type="entry name" value="GTPASE DER"/>
    <property type="match status" value="1"/>
</dbReference>
<gene>
    <name evidence="8" type="primary">der</name>
    <name evidence="12" type="ORF">LY01_00893</name>
</gene>
<dbReference type="FunFam" id="3.40.50.300:FF:000040">
    <property type="entry name" value="GTPase Der"/>
    <property type="match status" value="1"/>
</dbReference>
<dbReference type="EMBL" id="PTJE01000001">
    <property type="protein sequence ID" value="PPK97066.1"/>
    <property type="molecule type" value="Genomic_DNA"/>
</dbReference>
<dbReference type="Gene3D" id="3.40.50.300">
    <property type="entry name" value="P-loop containing nucleotide triphosphate hydrolases"/>
    <property type="match status" value="2"/>
</dbReference>
<dbReference type="GO" id="GO:0042254">
    <property type="term" value="P:ribosome biogenesis"/>
    <property type="evidence" value="ECO:0007669"/>
    <property type="project" value="UniProtKB-KW"/>
</dbReference>
<dbReference type="PRINTS" id="PR00326">
    <property type="entry name" value="GTP1OBG"/>
</dbReference>
<feature type="binding site" evidence="8">
    <location>
        <begin position="8"/>
        <end position="15"/>
    </location>
    <ligand>
        <name>GTP</name>
        <dbReference type="ChEBI" id="CHEBI:37565"/>
        <label>1</label>
    </ligand>
</feature>
<feature type="binding site" evidence="8">
    <location>
        <begin position="55"/>
        <end position="59"/>
    </location>
    <ligand>
        <name>GTP</name>
        <dbReference type="ChEBI" id="CHEBI:37565"/>
        <label>1</label>
    </ligand>
</feature>
<dbReference type="InterPro" id="IPR015946">
    <property type="entry name" value="KH_dom-like_a/b"/>
</dbReference>
<feature type="domain" description="EngA-type G" evidence="11">
    <location>
        <begin position="2"/>
        <end position="166"/>
    </location>
</feature>
<dbReference type="InterPro" id="IPR032859">
    <property type="entry name" value="KH_dom-like"/>
</dbReference>
<keyword evidence="13" id="KW-1185">Reference proteome</keyword>
<evidence type="ECO:0000256" key="6">
    <source>
        <dbReference type="ARBA" id="ARBA00023134"/>
    </source>
</evidence>
<comment type="caution">
    <text evidence="12">The sequence shown here is derived from an EMBL/GenBank/DDBJ whole genome shotgun (WGS) entry which is preliminary data.</text>
</comment>
<dbReference type="Pfam" id="PF01926">
    <property type="entry name" value="MMR_HSR1"/>
    <property type="match status" value="2"/>
</dbReference>
<feature type="domain" description="EngA-type G" evidence="11">
    <location>
        <begin position="174"/>
        <end position="349"/>
    </location>
</feature>
<feature type="binding site" evidence="8">
    <location>
        <begin position="118"/>
        <end position="121"/>
    </location>
    <ligand>
        <name>GTP</name>
        <dbReference type="ChEBI" id="CHEBI:37565"/>
        <label>1</label>
    </ligand>
</feature>
<feature type="binding site" evidence="8">
    <location>
        <begin position="227"/>
        <end position="231"/>
    </location>
    <ligand>
        <name>GTP</name>
        <dbReference type="ChEBI" id="CHEBI:37565"/>
        <label>2</label>
    </ligand>
</feature>
<evidence type="ECO:0000256" key="9">
    <source>
        <dbReference type="PROSITE-ProRule" id="PRU01049"/>
    </source>
</evidence>
<evidence type="ECO:0000313" key="12">
    <source>
        <dbReference type="EMBL" id="PPK97066.1"/>
    </source>
</evidence>
<keyword evidence="4 10" id="KW-0677">Repeat</keyword>
<dbReference type="Pfam" id="PF14714">
    <property type="entry name" value="KH_dom-like"/>
    <property type="match status" value="1"/>
</dbReference>
<dbReference type="PROSITE" id="PS51712">
    <property type="entry name" value="G_ENGA"/>
    <property type="match status" value="2"/>
</dbReference>
<evidence type="ECO:0000256" key="4">
    <source>
        <dbReference type="ARBA" id="ARBA00022737"/>
    </source>
</evidence>
<dbReference type="InterPro" id="IPR005225">
    <property type="entry name" value="Small_GTP-bd"/>
</dbReference>
<evidence type="ECO:0000256" key="10">
    <source>
        <dbReference type="RuleBase" id="RU004481"/>
    </source>
</evidence>
<dbReference type="InterPro" id="IPR016484">
    <property type="entry name" value="GTPase_Der"/>
</dbReference>
<dbReference type="InterPro" id="IPR031166">
    <property type="entry name" value="G_ENGA"/>
</dbReference>
<keyword evidence="6 8" id="KW-0342">GTP-binding</keyword>
<dbReference type="FunFam" id="3.40.50.300:FF:000953">
    <property type="entry name" value="GTPase Der"/>
    <property type="match status" value="1"/>
</dbReference>
<organism evidence="12 13">
    <name type="scientific">Nonlabens xylanidelens</name>
    <dbReference type="NCBI Taxonomy" id="191564"/>
    <lineage>
        <taxon>Bacteria</taxon>
        <taxon>Pseudomonadati</taxon>
        <taxon>Bacteroidota</taxon>
        <taxon>Flavobacteriia</taxon>
        <taxon>Flavobacteriales</taxon>
        <taxon>Flavobacteriaceae</taxon>
        <taxon>Nonlabens</taxon>
    </lineage>
</organism>
<evidence type="ECO:0000313" key="13">
    <source>
        <dbReference type="Proteomes" id="UP000239002"/>
    </source>
</evidence>
<evidence type="ECO:0000256" key="8">
    <source>
        <dbReference type="HAMAP-Rule" id="MF_00195"/>
    </source>
</evidence>
<dbReference type="Proteomes" id="UP000239002">
    <property type="component" value="Unassembled WGS sequence"/>
</dbReference>
<evidence type="ECO:0000256" key="5">
    <source>
        <dbReference type="ARBA" id="ARBA00022741"/>
    </source>
</evidence>
<reference evidence="12 13" key="1">
    <citation type="submission" date="2018-02" db="EMBL/GenBank/DDBJ databases">
        <title>Genomic Encyclopedia of Archaeal and Bacterial Type Strains, Phase II (KMG-II): from individual species to whole genera.</title>
        <authorList>
            <person name="Goeker M."/>
        </authorList>
    </citation>
    <scope>NUCLEOTIDE SEQUENCE [LARGE SCALE GENOMIC DNA]</scope>
    <source>
        <strain evidence="12 13">DSM 16809</strain>
    </source>
</reference>
<keyword evidence="5 8" id="KW-0547">Nucleotide-binding</keyword>
<dbReference type="AlphaFoldDB" id="A0A2S6ISP6"/>
<proteinExistence type="inferred from homology"/>
<comment type="subunit">
    <text evidence="8">Associates with the 50S ribosomal subunit.</text>
</comment>
<dbReference type="CDD" id="cd01894">
    <property type="entry name" value="EngA1"/>
    <property type="match status" value="1"/>
</dbReference>
<keyword evidence="3 8" id="KW-0690">Ribosome biogenesis</keyword>
<dbReference type="GO" id="GO:0005525">
    <property type="term" value="F:GTP binding"/>
    <property type="evidence" value="ECO:0007669"/>
    <property type="project" value="UniProtKB-UniRule"/>
</dbReference>
<dbReference type="InterPro" id="IPR006073">
    <property type="entry name" value="GTP-bd"/>
</dbReference>
<dbReference type="HAMAP" id="MF_00195">
    <property type="entry name" value="GTPase_Der"/>
    <property type="match status" value="1"/>
</dbReference>
<protein>
    <recommendedName>
        <fullName evidence="2 8">GTPase Der</fullName>
    </recommendedName>
    <alternativeName>
        <fullName evidence="7 8">GTP-binding protein EngA</fullName>
    </alternativeName>
</protein>
<dbReference type="FunFam" id="3.30.300.20:FF:000004">
    <property type="entry name" value="GTPase Der"/>
    <property type="match status" value="1"/>
</dbReference>
<feature type="binding site" evidence="8">
    <location>
        <begin position="292"/>
        <end position="295"/>
    </location>
    <ligand>
        <name>GTP</name>
        <dbReference type="ChEBI" id="CHEBI:37565"/>
        <label>2</label>
    </ligand>
</feature>
<accession>A0A2S6ISP6</accession>
<sequence>MSIVAIVGRPNVGKSTLFNRMIQRREAITDSVSGVTRDRHYGRSDWNGKEFSLIDTGGYVVGSDDIFEEEIDQQVELAIDEADAILFMVNAEEGITPMDEDVATLLRKVTKPVFLVVNKVDNNQREQDAYEFYNLGLGEYYSISSMNGSGTGDLLDEVVKILPDTEEEKVDDLPRFAVVGRPNAGKSSFINALIGEERYIVTDIAGTTRDSIDTKYNRFGFEFNLVDTAGIRRKKKVREDLEFYSVMRSVRAIEHADVCILMLDATRGFDGQVQNIFWLAERNRKGIVVLVNKWDLVDKETNTAKEYEAMIRKEMEPFTDVPIVFISVMNKQRIHKAIETAVAVYKNRSKKIKTSQLNEVLLPLIENYPPPSLKGKFVKIKFITQLPTPQPQFAFFCNLPQYVRDSYKRYLENQLRKHFDFNGVPISVYMRKK</sequence>
<evidence type="ECO:0000256" key="1">
    <source>
        <dbReference type="ARBA" id="ARBA00008279"/>
    </source>
</evidence>
<dbReference type="SUPFAM" id="SSF52540">
    <property type="entry name" value="P-loop containing nucleoside triphosphate hydrolases"/>
    <property type="match status" value="2"/>
</dbReference>
<dbReference type="NCBIfam" id="TIGR03594">
    <property type="entry name" value="GTPase_EngA"/>
    <property type="match status" value="1"/>
</dbReference>
<comment type="function">
    <text evidence="8 10">GTPase that plays an essential role in the late steps of ribosome biogenesis.</text>
</comment>
<dbReference type="InterPro" id="IPR027417">
    <property type="entry name" value="P-loop_NTPase"/>
</dbReference>
<evidence type="ECO:0000256" key="7">
    <source>
        <dbReference type="ARBA" id="ARBA00032345"/>
    </source>
</evidence>
<dbReference type="CDD" id="cd01895">
    <property type="entry name" value="EngA2"/>
    <property type="match status" value="1"/>
</dbReference>
<dbReference type="PANTHER" id="PTHR43834:SF6">
    <property type="entry name" value="GTPASE DER"/>
    <property type="match status" value="1"/>
</dbReference>
<dbReference type="GO" id="GO:0043022">
    <property type="term" value="F:ribosome binding"/>
    <property type="evidence" value="ECO:0007669"/>
    <property type="project" value="TreeGrafter"/>
</dbReference>
<evidence type="ECO:0000259" key="11">
    <source>
        <dbReference type="PROSITE" id="PS51712"/>
    </source>
</evidence>
<feature type="binding site" evidence="8">
    <location>
        <begin position="180"/>
        <end position="187"/>
    </location>
    <ligand>
        <name>GTP</name>
        <dbReference type="ChEBI" id="CHEBI:37565"/>
        <label>2</label>
    </ligand>
</feature>